<dbReference type="EMBL" id="FLRH01000004">
    <property type="protein sequence ID" value="SBT68129.1"/>
    <property type="molecule type" value="Genomic_DNA"/>
</dbReference>
<keyword evidence="2" id="KW-0472">Membrane</keyword>
<feature type="transmembrane region" description="Helical" evidence="2">
    <location>
        <begin position="42"/>
        <end position="63"/>
    </location>
</feature>
<sequence length="313" mass="33772">MLSRPGSERDGHPDWLDRLEREIRPSLLVRLRIWCRRRARRLAAALGVVLLLAATAGAAGYGYRQLRRPASTPPPAATGAAATAGPTTPPDVFADTPAAHWPAGAAGIVLPPARPTGGLTAAEVAAGLDRVRAAMLTARLDRAFMTGDNPTPLLRHFAPAARESVRKDWSTETIGTYATRLAPDARLTPDQPRTKGRFTYRAVRQADGVRMLEVTSNFVWVYGFRDLASRSGHSVVVLHDEIVWRLPHAGEVARADRGLWLHRMSSYGSGVDCDAVKLGLIRPGGLDPAGIGSPEDPDALYDPEHPIELPVSC</sequence>
<dbReference type="STRING" id="946078.GA0070622_5222"/>
<evidence type="ECO:0000256" key="2">
    <source>
        <dbReference type="SAM" id="Phobius"/>
    </source>
</evidence>
<reference evidence="4" key="1">
    <citation type="submission" date="2016-06" db="EMBL/GenBank/DDBJ databases">
        <authorList>
            <person name="Varghese N."/>
            <person name="Submissions Spin"/>
        </authorList>
    </citation>
    <scope>NUCLEOTIDE SEQUENCE [LARGE SCALE GENOMIC DNA]</scope>
    <source>
        <strain evidence="4">DSM 45794</strain>
    </source>
</reference>
<proteinExistence type="predicted"/>
<evidence type="ECO:0000313" key="4">
    <source>
        <dbReference type="Proteomes" id="UP000199558"/>
    </source>
</evidence>
<keyword evidence="2" id="KW-1133">Transmembrane helix</keyword>
<dbReference type="AlphaFoldDB" id="A0A1A9BGN9"/>
<organism evidence="3 4">
    <name type="scientific">Micromonospora sediminicola</name>
    <dbReference type="NCBI Taxonomy" id="946078"/>
    <lineage>
        <taxon>Bacteria</taxon>
        <taxon>Bacillati</taxon>
        <taxon>Actinomycetota</taxon>
        <taxon>Actinomycetes</taxon>
        <taxon>Micromonosporales</taxon>
        <taxon>Micromonosporaceae</taxon>
        <taxon>Micromonospora</taxon>
    </lineage>
</organism>
<gene>
    <name evidence="3" type="ORF">GA0070622_5222</name>
</gene>
<dbReference type="Proteomes" id="UP000199558">
    <property type="component" value="Unassembled WGS sequence"/>
</dbReference>
<feature type="region of interest" description="Disordered" evidence="1">
    <location>
        <begin position="69"/>
        <end position="93"/>
    </location>
</feature>
<evidence type="ECO:0000313" key="3">
    <source>
        <dbReference type="EMBL" id="SBT68129.1"/>
    </source>
</evidence>
<keyword evidence="2" id="KW-0812">Transmembrane</keyword>
<feature type="compositionally biased region" description="Low complexity" evidence="1">
    <location>
        <begin position="77"/>
        <end position="86"/>
    </location>
</feature>
<name>A0A1A9BGN9_9ACTN</name>
<protein>
    <submittedName>
        <fullName evidence="3">Uncharacterized protein</fullName>
    </submittedName>
</protein>
<dbReference type="OrthoDB" id="4549522at2"/>
<dbReference type="RefSeq" id="WP_091579940.1">
    <property type="nucleotide sequence ID" value="NZ_FLRH01000004.1"/>
</dbReference>
<accession>A0A1A9BGN9</accession>
<evidence type="ECO:0000256" key="1">
    <source>
        <dbReference type="SAM" id="MobiDB-lite"/>
    </source>
</evidence>
<keyword evidence="4" id="KW-1185">Reference proteome</keyword>